<keyword evidence="5" id="KW-1185">Reference proteome</keyword>
<dbReference type="SUPFAM" id="SSF46689">
    <property type="entry name" value="Homeodomain-like"/>
    <property type="match status" value="1"/>
</dbReference>
<dbReference type="InterPro" id="IPR017930">
    <property type="entry name" value="Myb_dom"/>
</dbReference>
<evidence type="ECO:0000256" key="1">
    <source>
        <dbReference type="SAM" id="MobiDB-lite"/>
    </source>
</evidence>
<proteinExistence type="predicted"/>
<gene>
    <name evidence="4" type="ORF">THAOC_01314</name>
</gene>
<dbReference type="CDD" id="cd00167">
    <property type="entry name" value="SANT"/>
    <property type="match status" value="1"/>
</dbReference>
<dbReference type="Proteomes" id="UP000266841">
    <property type="component" value="Unassembled WGS sequence"/>
</dbReference>
<dbReference type="EMBL" id="AGNL01001573">
    <property type="protein sequence ID" value="EJK76897.1"/>
    <property type="molecule type" value="Genomic_DNA"/>
</dbReference>
<evidence type="ECO:0000259" key="3">
    <source>
        <dbReference type="PROSITE" id="PS51294"/>
    </source>
</evidence>
<feature type="region of interest" description="Disordered" evidence="1">
    <location>
        <begin position="487"/>
        <end position="515"/>
    </location>
</feature>
<sequence length="515" mass="57848">MVSPKDRRLRSGRWTSEERELFEQAVIRWGWSKWTAIANNTPNLLRGTLQIKAHAQKFALAEPSRKEHLLKLHCEHTQQRKPDTRKVARPPKRRLLRLSTKSKIPAAGKNNNQVKKRASRKRSDDNSLSHSPVVAGIAIRQVTETQNKDQSEENKKALTASGPVVVFNPDGTLVTTTRVEHPIAAPQSNPHTCKSSRSSHDDSPSVVLDRKRKSPASARVAVQSSDALVSKPNLTEDGSSNPATSRRSCARREPDFLANGGVDPPTKDVLRWQRLTMSEEQHRRAVIAGLRVKVLKNELWRGGLISNVGSTGVEVSYSDSNSEWHNYPSVFIIIDDTSNGHHHIAARGKALAFVPPSDDNRHAMALAAAEPRDEGERKEEWMKTLCKKWSIQYAEPREGIAATAREREFFEILLQAWDNERAVDDLRNRNLKLKTSISEMREERIQLRKVVDLFSQSVVNRDSRIEVLSRQLNGLLPPHVTAGEDSLSEADTEFSEPVKKCKTSHGEDPDCPIVI</sequence>
<name>K0TQZ3_THAOC</name>
<feature type="domain" description="Myb-like" evidence="2">
    <location>
        <begin position="6"/>
        <end position="59"/>
    </location>
</feature>
<feature type="compositionally biased region" description="Basic and acidic residues" evidence="1">
    <location>
        <begin position="496"/>
        <end position="508"/>
    </location>
</feature>
<dbReference type="PROSITE" id="PS51294">
    <property type="entry name" value="HTH_MYB"/>
    <property type="match status" value="1"/>
</dbReference>
<feature type="compositionally biased region" description="Basic and acidic residues" evidence="1">
    <location>
        <begin position="146"/>
        <end position="156"/>
    </location>
</feature>
<accession>K0TQZ3</accession>
<comment type="caution">
    <text evidence="4">The sequence shown here is derived from an EMBL/GenBank/DDBJ whole genome shotgun (WGS) entry which is preliminary data.</text>
</comment>
<feature type="compositionally biased region" description="Basic residues" evidence="1">
    <location>
        <begin position="87"/>
        <end position="96"/>
    </location>
</feature>
<feature type="region of interest" description="Disordered" evidence="1">
    <location>
        <begin position="76"/>
        <end position="169"/>
    </location>
</feature>
<reference evidence="4 5" key="1">
    <citation type="journal article" date="2012" name="Genome Biol.">
        <title>Genome and low-iron response of an oceanic diatom adapted to chronic iron limitation.</title>
        <authorList>
            <person name="Lommer M."/>
            <person name="Specht M."/>
            <person name="Roy A.S."/>
            <person name="Kraemer L."/>
            <person name="Andreson R."/>
            <person name="Gutowska M.A."/>
            <person name="Wolf J."/>
            <person name="Bergner S.V."/>
            <person name="Schilhabel M.B."/>
            <person name="Klostermeier U.C."/>
            <person name="Beiko R.G."/>
            <person name="Rosenstiel P."/>
            <person name="Hippler M."/>
            <person name="Laroche J."/>
        </authorList>
    </citation>
    <scope>NUCLEOTIDE SEQUENCE [LARGE SCALE GENOMIC DNA]</scope>
    <source>
        <strain evidence="4 5">CCMP1005</strain>
    </source>
</reference>
<dbReference type="Gene3D" id="1.10.10.60">
    <property type="entry name" value="Homeodomain-like"/>
    <property type="match status" value="1"/>
</dbReference>
<protein>
    <submittedName>
        <fullName evidence="4">Uncharacterized protein</fullName>
    </submittedName>
</protein>
<feature type="domain" description="HTH myb-type" evidence="3">
    <location>
        <begin position="6"/>
        <end position="63"/>
    </location>
</feature>
<feature type="compositionally biased region" description="Basic and acidic residues" evidence="1">
    <location>
        <begin position="76"/>
        <end position="86"/>
    </location>
</feature>
<dbReference type="AlphaFoldDB" id="K0TQZ3"/>
<evidence type="ECO:0000259" key="2">
    <source>
        <dbReference type="PROSITE" id="PS50090"/>
    </source>
</evidence>
<feature type="region of interest" description="Disordered" evidence="1">
    <location>
        <begin position="181"/>
        <end position="264"/>
    </location>
</feature>
<dbReference type="Pfam" id="PF00249">
    <property type="entry name" value="Myb_DNA-binding"/>
    <property type="match status" value="1"/>
</dbReference>
<evidence type="ECO:0000313" key="4">
    <source>
        <dbReference type="EMBL" id="EJK76897.1"/>
    </source>
</evidence>
<dbReference type="PROSITE" id="PS50090">
    <property type="entry name" value="MYB_LIKE"/>
    <property type="match status" value="1"/>
</dbReference>
<evidence type="ECO:0000313" key="5">
    <source>
        <dbReference type="Proteomes" id="UP000266841"/>
    </source>
</evidence>
<dbReference type="SMART" id="SM00717">
    <property type="entry name" value="SANT"/>
    <property type="match status" value="1"/>
</dbReference>
<dbReference type="InterPro" id="IPR009057">
    <property type="entry name" value="Homeodomain-like_sf"/>
</dbReference>
<feature type="compositionally biased region" description="Polar residues" evidence="1">
    <location>
        <begin position="222"/>
        <end position="247"/>
    </location>
</feature>
<organism evidence="4 5">
    <name type="scientific">Thalassiosira oceanica</name>
    <name type="common">Marine diatom</name>
    <dbReference type="NCBI Taxonomy" id="159749"/>
    <lineage>
        <taxon>Eukaryota</taxon>
        <taxon>Sar</taxon>
        <taxon>Stramenopiles</taxon>
        <taxon>Ochrophyta</taxon>
        <taxon>Bacillariophyta</taxon>
        <taxon>Coscinodiscophyceae</taxon>
        <taxon>Thalassiosirophycidae</taxon>
        <taxon>Thalassiosirales</taxon>
        <taxon>Thalassiosiraceae</taxon>
        <taxon>Thalassiosira</taxon>
    </lineage>
</organism>
<dbReference type="InterPro" id="IPR001005">
    <property type="entry name" value="SANT/Myb"/>
</dbReference>